<sequence length="127" mass="14588">MWYSLITVITLLTSILSITACKIKVKMQSKTDMPFQMQIYVPAIKMKTERVTFKTKDEIRTALIKGEDCDRKHWIIKTWKKVDDSWIPAKETKAKFEGYGSFGVSVNDDLLPRIMNRFAVACSEGSC</sequence>
<reference evidence="3" key="1">
    <citation type="submission" date="2017-02" db="UniProtKB">
        <authorList>
            <consortium name="WormBaseParasite"/>
        </authorList>
    </citation>
    <scope>IDENTIFICATION</scope>
</reference>
<evidence type="ECO:0000256" key="1">
    <source>
        <dbReference type="SAM" id="SignalP"/>
    </source>
</evidence>
<evidence type="ECO:0000313" key="3">
    <source>
        <dbReference type="WBParaSite" id="EEL_0000435301-mRNA-1"/>
    </source>
</evidence>
<protein>
    <submittedName>
        <fullName evidence="3">Lipoprotein</fullName>
    </submittedName>
</protein>
<dbReference type="STRING" id="1147741.A0A0R3RRI8"/>
<accession>A0A0R3RRI8</accession>
<evidence type="ECO:0000313" key="2">
    <source>
        <dbReference type="Proteomes" id="UP000050640"/>
    </source>
</evidence>
<proteinExistence type="predicted"/>
<name>A0A0R3RRI8_9BILA</name>
<organism evidence="2 3">
    <name type="scientific">Elaeophora elaphi</name>
    <dbReference type="NCBI Taxonomy" id="1147741"/>
    <lineage>
        <taxon>Eukaryota</taxon>
        <taxon>Metazoa</taxon>
        <taxon>Ecdysozoa</taxon>
        <taxon>Nematoda</taxon>
        <taxon>Chromadorea</taxon>
        <taxon>Rhabditida</taxon>
        <taxon>Spirurina</taxon>
        <taxon>Spiruromorpha</taxon>
        <taxon>Filarioidea</taxon>
        <taxon>Onchocercidae</taxon>
        <taxon>Elaeophora</taxon>
    </lineage>
</organism>
<dbReference type="PANTHER" id="PTHR37427">
    <property type="entry name" value="PROTEIN CBG20963-RELATED"/>
    <property type="match status" value="1"/>
</dbReference>
<keyword evidence="1" id="KW-0732">Signal</keyword>
<feature type="chain" id="PRO_5006447741" evidence="1">
    <location>
        <begin position="21"/>
        <end position="127"/>
    </location>
</feature>
<dbReference type="PANTHER" id="PTHR37427:SF2">
    <property type="entry name" value="SECRETED PROTEIN"/>
    <property type="match status" value="1"/>
</dbReference>
<dbReference type="Proteomes" id="UP000050640">
    <property type="component" value="Unplaced"/>
</dbReference>
<feature type="signal peptide" evidence="1">
    <location>
        <begin position="1"/>
        <end position="20"/>
    </location>
</feature>
<keyword evidence="2" id="KW-1185">Reference proteome</keyword>
<dbReference type="WBParaSite" id="EEL_0000435301-mRNA-1">
    <property type="protein sequence ID" value="EEL_0000435301-mRNA-1"/>
    <property type="gene ID" value="EEL_0000435301"/>
</dbReference>
<dbReference type="AlphaFoldDB" id="A0A0R3RRI8"/>